<accession>A0A6A6FRS9</accession>
<reference evidence="1" key="1">
    <citation type="journal article" date="2020" name="Stud. Mycol.">
        <title>101 Dothideomycetes genomes: a test case for predicting lifestyles and emergence of pathogens.</title>
        <authorList>
            <person name="Haridas S."/>
            <person name="Albert R."/>
            <person name="Binder M."/>
            <person name="Bloem J."/>
            <person name="Labutti K."/>
            <person name="Salamov A."/>
            <person name="Andreopoulos B."/>
            <person name="Baker S."/>
            <person name="Barry K."/>
            <person name="Bills G."/>
            <person name="Bluhm B."/>
            <person name="Cannon C."/>
            <person name="Castanera R."/>
            <person name="Culley D."/>
            <person name="Daum C."/>
            <person name="Ezra D."/>
            <person name="Gonzalez J."/>
            <person name="Henrissat B."/>
            <person name="Kuo A."/>
            <person name="Liang C."/>
            <person name="Lipzen A."/>
            <person name="Lutzoni F."/>
            <person name="Magnuson J."/>
            <person name="Mondo S."/>
            <person name="Nolan M."/>
            <person name="Ohm R."/>
            <person name="Pangilinan J."/>
            <person name="Park H.-J."/>
            <person name="Ramirez L."/>
            <person name="Alfaro M."/>
            <person name="Sun H."/>
            <person name="Tritt A."/>
            <person name="Yoshinaga Y."/>
            <person name="Zwiers L.-H."/>
            <person name="Turgeon B."/>
            <person name="Goodwin S."/>
            <person name="Spatafora J."/>
            <person name="Crous P."/>
            <person name="Grigoriev I."/>
        </authorList>
    </citation>
    <scope>NUCLEOTIDE SEQUENCE</scope>
    <source>
        <strain evidence="1">SCOH1-5</strain>
    </source>
</reference>
<organism evidence="1 2">
    <name type="scientific">Cercospora zeae-maydis SCOH1-5</name>
    <dbReference type="NCBI Taxonomy" id="717836"/>
    <lineage>
        <taxon>Eukaryota</taxon>
        <taxon>Fungi</taxon>
        <taxon>Dikarya</taxon>
        <taxon>Ascomycota</taxon>
        <taxon>Pezizomycotina</taxon>
        <taxon>Dothideomycetes</taxon>
        <taxon>Dothideomycetidae</taxon>
        <taxon>Mycosphaerellales</taxon>
        <taxon>Mycosphaerellaceae</taxon>
        <taxon>Cercospora</taxon>
    </lineage>
</organism>
<name>A0A6A6FRS9_9PEZI</name>
<evidence type="ECO:0000313" key="1">
    <source>
        <dbReference type="EMBL" id="KAF2216153.1"/>
    </source>
</evidence>
<sequence>MDERHTARCCHKEILHHEAEDFVACMHAEACARHLHVGGRLDNGSSMVFRAHLCSTVHEQHHFSAAL</sequence>
<protein>
    <submittedName>
        <fullName evidence="1">Uncharacterized protein</fullName>
    </submittedName>
</protein>
<dbReference type="EMBL" id="ML992664">
    <property type="protein sequence ID" value="KAF2216153.1"/>
    <property type="molecule type" value="Genomic_DNA"/>
</dbReference>
<keyword evidence="2" id="KW-1185">Reference proteome</keyword>
<dbReference type="AlphaFoldDB" id="A0A6A6FRS9"/>
<gene>
    <name evidence="1" type="ORF">CERZMDRAFT_89822</name>
</gene>
<proteinExistence type="predicted"/>
<evidence type="ECO:0000313" key="2">
    <source>
        <dbReference type="Proteomes" id="UP000799539"/>
    </source>
</evidence>
<dbReference type="Proteomes" id="UP000799539">
    <property type="component" value="Unassembled WGS sequence"/>
</dbReference>